<accession>X0ZFT9</accession>
<sequence>MINLRLLVDFLGEIGYFLTKNLIHRAFNTFFKDFLFELPFLENYRELYSLTLGLGIFVVVFGVFIKFSKHFDFNEKQNYLINFIRFTFIFLLVIITIIFFIGFIENVIIQEITIFYSKLGKRLFELFPGFWAIIFVLSVDYFFILIKKLYF</sequence>
<keyword evidence="1" id="KW-1133">Transmembrane helix</keyword>
<feature type="transmembrane region" description="Helical" evidence="1">
    <location>
        <begin position="86"/>
        <end position="109"/>
    </location>
</feature>
<comment type="caution">
    <text evidence="2">The sequence shown here is derived from an EMBL/GenBank/DDBJ whole genome shotgun (WGS) entry which is preliminary data.</text>
</comment>
<feature type="non-terminal residue" evidence="2">
    <location>
        <position position="151"/>
    </location>
</feature>
<proteinExistence type="predicted"/>
<evidence type="ECO:0000313" key="2">
    <source>
        <dbReference type="EMBL" id="GAG59198.1"/>
    </source>
</evidence>
<dbReference type="AlphaFoldDB" id="X0ZFT9"/>
<feature type="transmembrane region" description="Helical" evidence="1">
    <location>
        <begin position="47"/>
        <end position="65"/>
    </location>
</feature>
<keyword evidence="1" id="KW-0472">Membrane</keyword>
<evidence type="ECO:0000256" key="1">
    <source>
        <dbReference type="SAM" id="Phobius"/>
    </source>
</evidence>
<name>X0ZFT9_9ZZZZ</name>
<organism evidence="2">
    <name type="scientific">marine sediment metagenome</name>
    <dbReference type="NCBI Taxonomy" id="412755"/>
    <lineage>
        <taxon>unclassified sequences</taxon>
        <taxon>metagenomes</taxon>
        <taxon>ecological metagenomes</taxon>
    </lineage>
</organism>
<feature type="transmembrane region" description="Helical" evidence="1">
    <location>
        <begin position="129"/>
        <end position="146"/>
    </location>
</feature>
<reference evidence="2" key="1">
    <citation type="journal article" date="2014" name="Front. Microbiol.">
        <title>High frequency of phylogenetically diverse reductive dehalogenase-homologous genes in deep subseafloor sedimentary metagenomes.</title>
        <authorList>
            <person name="Kawai M."/>
            <person name="Futagami T."/>
            <person name="Toyoda A."/>
            <person name="Takaki Y."/>
            <person name="Nishi S."/>
            <person name="Hori S."/>
            <person name="Arai W."/>
            <person name="Tsubouchi T."/>
            <person name="Morono Y."/>
            <person name="Uchiyama I."/>
            <person name="Ito T."/>
            <person name="Fujiyama A."/>
            <person name="Inagaki F."/>
            <person name="Takami H."/>
        </authorList>
    </citation>
    <scope>NUCLEOTIDE SEQUENCE</scope>
    <source>
        <strain evidence="2">Expedition CK06-06</strain>
    </source>
</reference>
<dbReference type="EMBL" id="BART01007524">
    <property type="protein sequence ID" value="GAG59198.1"/>
    <property type="molecule type" value="Genomic_DNA"/>
</dbReference>
<gene>
    <name evidence="2" type="ORF">S01H4_17115</name>
</gene>
<protein>
    <submittedName>
        <fullName evidence="2">Uncharacterized protein</fullName>
    </submittedName>
</protein>
<keyword evidence="1" id="KW-0812">Transmembrane</keyword>